<protein>
    <submittedName>
        <fullName evidence="2">Uncharacterized protein</fullName>
    </submittedName>
</protein>
<dbReference type="AlphaFoldDB" id="A0A9P3GQ94"/>
<proteinExistence type="predicted"/>
<dbReference type="EMBL" id="BPQB01000103">
    <property type="protein sequence ID" value="GJE99186.1"/>
    <property type="molecule type" value="Genomic_DNA"/>
</dbReference>
<accession>A0A9P3GQ94</accession>
<reference evidence="2 3" key="1">
    <citation type="submission" date="2021-08" db="EMBL/GenBank/DDBJ databases">
        <title>Draft Genome Sequence of Phanerochaete sordida strain YK-624.</title>
        <authorList>
            <person name="Mori T."/>
            <person name="Dohra H."/>
            <person name="Suzuki T."/>
            <person name="Kawagishi H."/>
            <person name="Hirai H."/>
        </authorList>
    </citation>
    <scope>NUCLEOTIDE SEQUENCE [LARGE SCALE GENOMIC DNA]</scope>
    <source>
        <strain evidence="2 3">YK-624</strain>
    </source>
</reference>
<keyword evidence="3" id="KW-1185">Reference proteome</keyword>
<feature type="region of interest" description="Disordered" evidence="1">
    <location>
        <begin position="183"/>
        <end position="211"/>
    </location>
</feature>
<comment type="caution">
    <text evidence="2">The sequence shown here is derived from an EMBL/GenBank/DDBJ whole genome shotgun (WGS) entry which is preliminary data.</text>
</comment>
<dbReference type="Proteomes" id="UP000703269">
    <property type="component" value="Unassembled WGS sequence"/>
</dbReference>
<organism evidence="2 3">
    <name type="scientific">Phanerochaete sordida</name>
    <dbReference type="NCBI Taxonomy" id="48140"/>
    <lineage>
        <taxon>Eukaryota</taxon>
        <taxon>Fungi</taxon>
        <taxon>Dikarya</taxon>
        <taxon>Basidiomycota</taxon>
        <taxon>Agaricomycotina</taxon>
        <taxon>Agaricomycetes</taxon>
        <taxon>Polyporales</taxon>
        <taxon>Phanerochaetaceae</taxon>
        <taxon>Phanerochaete</taxon>
    </lineage>
</organism>
<feature type="compositionally biased region" description="Basic and acidic residues" evidence="1">
    <location>
        <begin position="183"/>
        <end position="201"/>
    </location>
</feature>
<gene>
    <name evidence="2" type="ORF">PsYK624_154340</name>
</gene>
<evidence type="ECO:0000256" key="1">
    <source>
        <dbReference type="SAM" id="MobiDB-lite"/>
    </source>
</evidence>
<evidence type="ECO:0000313" key="2">
    <source>
        <dbReference type="EMBL" id="GJE99186.1"/>
    </source>
</evidence>
<sequence>MKKRARRAVRVTVQTPDSVQLPKISSASGILPCPSSLDRAVAVLCANDIGSRLSTCADVLNAIYQRAASARASGGARAFAPAARPPQAPATPEIQQETDSLALFFQRSTERPAQLQRETALADANARLREDLARLRTQAAAAERALDEERDAALKQEAVQHAELARLHERVAEEVKRNAELQAEVRARRSSAEERVERGLREPQGTPGASL</sequence>
<evidence type="ECO:0000313" key="3">
    <source>
        <dbReference type="Proteomes" id="UP000703269"/>
    </source>
</evidence>
<name>A0A9P3GQ94_9APHY</name>